<proteinExistence type="predicted"/>
<accession>A0A6M1SZB6</accession>
<evidence type="ECO:0000313" key="3">
    <source>
        <dbReference type="Proteomes" id="UP000473278"/>
    </source>
</evidence>
<name>A0A6M1SZB6_9BACT</name>
<evidence type="ECO:0000313" key="2">
    <source>
        <dbReference type="EMBL" id="NGP76524.1"/>
    </source>
</evidence>
<dbReference type="InterPro" id="IPR052715">
    <property type="entry name" value="RAYT_transposase"/>
</dbReference>
<gene>
    <name evidence="2" type="ORF">G3570_07760</name>
</gene>
<sequence>MKKFKNKYRTDSIRLKGYDYSSEGIYFITICTKNRTHYFGSVIESKMKLSAAGQIVANEWLRTQTKRDRAVLGEWIVMPNHFHALIGLKPKPDTDASHASKAGLNRFEQSTYRCDLSVRKKAFPWNYKNSFGPQRDNIASIIRGFKGACTRQIRNAVDPDFSWHTGYYDHIVRNQESLDRIEKYIIENPLKWNKDRFH</sequence>
<organism evidence="2 3">
    <name type="scientific">Halalkalibaculum roseum</name>
    <dbReference type="NCBI Taxonomy" id="2709311"/>
    <lineage>
        <taxon>Bacteria</taxon>
        <taxon>Pseudomonadati</taxon>
        <taxon>Balneolota</taxon>
        <taxon>Balneolia</taxon>
        <taxon>Balneolales</taxon>
        <taxon>Balneolaceae</taxon>
        <taxon>Halalkalibaculum</taxon>
    </lineage>
</organism>
<reference evidence="2 3" key="1">
    <citation type="submission" date="2020-02" db="EMBL/GenBank/DDBJ databases">
        <title>Balneolaceae bacterium YR4-1, complete genome.</title>
        <authorList>
            <person name="Li Y."/>
            <person name="Wu S."/>
        </authorList>
    </citation>
    <scope>NUCLEOTIDE SEQUENCE [LARGE SCALE GENOMIC DNA]</scope>
    <source>
        <strain evidence="2 3">YR4-1</strain>
    </source>
</reference>
<dbReference type="Gene3D" id="3.30.70.1290">
    <property type="entry name" value="Transposase IS200-like"/>
    <property type="match status" value="1"/>
</dbReference>
<dbReference type="GO" id="GO:0006313">
    <property type="term" value="P:DNA transposition"/>
    <property type="evidence" value="ECO:0007669"/>
    <property type="project" value="InterPro"/>
</dbReference>
<dbReference type="Proteomes" id="UP000473278">
    <property type="component" value="Unassembled WGS sequence"/>
</dbReference>
<dbReference type="SUPFAM" id="SSF143422">
    <property type="entry name" value="Transposase IS200-like"/>
    <property type="match status" value="1"/>
</dbReference>
<evidence type="ECO:0000259" key="1">
    <source>
        <dbReference type="SMART" id="SM01321"/>
    </source>
</evidence>
<dbReference type="PANTHER" id="PTHR36966">
    <property type="entry name" value="REP-ASSOCIATED TYROSINE TRANSPOSASE"/>
    <property type="match status" value="1"/>
</dbReference>
<dbReference type="AlphaFoldDB" id="A0A6M1SZB6"/>
<dbReference type="InterPro" id="IPR002686">
    <property type="entry name" value="Transposase_17"/>
</dbReference>
<dbReference type="GO" id="GO:0043565">
    <property type="term" value="F:sequence-specific DNA binding"/>
    <property type="evidence" value="ECO:0007669"/>
    <property type="project" value="TreeGrafter"/>
</dbReference>
<feature type="domain" description="Transposase IS200-like" evidence="1">
    <location>
        <begin position="21"/>
        <end position="188"/>
    </location>
</feature>
<dbReference type="InterPro" id="IPR036515">
    <property type="entry name" value="Transposase_17_sf"/>
</dbReference>
<dbReference type="EMBL" id="JAALLT010000002">
    <property type="protein sequence ID" value="NGP76524.1"/>
    <property type="molecule type" value="Genomic_DNA"/>
</dbReference>
<dbReference type="RefSeq" id="WP_165140939.1">
    <property type="nucleotide sequence ID" value="NZ_JAALLT010000002.1"/>
</dbReference>
<dbReference type="PANTHER" id="PTHR36966:SF1">
    <property type="entry name" value="REP-ASSOCIATED TYROSINE TRANSPOSASE"/>
    <property type="match status" value="1"/>
</dbReference>
<comment type="caution">
    <text evidence="2">The sequence shown here is derived from an EMBL/GenBank/DDBJ whole genome shotgun (WGS) entry which is preliminary data.</text>
</comment>
<protein>
    <recommendedName>
        <fullName evidence="1">Transposase IS200-like domain-containing protein</fullName>
    </recommendedName>
</protein>
<dbReference type="SMART" id="SM01321">
    <property type="entry name" value="Y1_Tnp"/>
    <property type="match status" value="1"/>
</dbReference>
<keyword evidence="3" id="KW-1185">Reference proteome</keyword>
<dbReference type="GO" id="GO:0004803">
    <property type="term" value="F:transposase activity"/>
    <property type="evidence" value="ECO:0007669"/>
    <property type="project" value="InterPro"/>
</dbReference>